<dbReference type="STRING" id="271157.SAMN05444396_10475"/>
<dbReference type="Pfam" id="PF00535">
    <property type="entry name" value="Glycos_transf_2"/>
    <property type="match status" value="1"/>
</dbReference>
<reference evidence="3" key="1">
    <citation type="submission" date="2016-11" db="EMBL/GenBank/DDBJ databases">
        <authorList>
            <person name="Varghese N."/>
            <person name="Submissions S."/>
        </authorList>
    </citation>
    <scope>NUCLEOTIDE SEQUENCE [LARGE SCALE GENOMIC DNA]</scope>
    <source>
        <strain evidence="3">DSM 19741</strain>
    </source>
</reference>
<dbReference type="OrthoDB" id="761861at2"/>
<dbReference type="SUPFAM" id="SSF53448">
    <property type="entry name" value="Nucleotide-diphospho-sugar transferases"/>
    <property type="match status" value="1"/>
</dbReference>
<evidence type="ECO:0000313" key="2">
    <source>
        <dbReference type="EMBL" id="SHG05715.1"/>
    </source>
</evidence>
<keyword evidence="3" id="KW-1185">Reference proteome</keyword>
<gene>
    <name evidence="2" type="ORF">SAMN05444396_10475</name>
</gene>
<name>A0A1M5GPP2_9FLAO</name>
<feature type="domain" description="Glycosyltransferase 2-like" evidence="1">
    <location>
        <begin position="3"/>
        <end position="145"/>
    </location>
</feature>
<organism evidence="2 3">
    <name type="scientific">Flavobacterium segetis</name>
    <dbReference type="NCBI Taxonomy" id="271157"/>
    <lineage>
        <taxon>Bacteria</taxon>
        <taxon>Pseudomonadati</taxon>
        <taxon>Bacteroidota</taxon>
        <taxon>Flavobacteriia</taxon>
        <taxon>Flavobacteriales</taxon>
        <taxon>Flavobacteriaceae</taxon>
        <taxon>Flavobacterium</taxon>
    </lineage>
</organism>
<evidence type="ECO:0000259" key="1">
    <source>
        <dbReference type="Pfam" id="PF00535"/>
    </source>
</evidence>
<dbReference type="EMBL" id="FQWE01000004">
    <property type="protein sequence ID" value="SHG05715.1"/>
    <property type="molecule type" value="Genomic_DNA"/>
</dbReference>
<dbReference type="Proteomes" id="UP000184036">
    <property type="component" value="Unassembled WGS sequence"/>
</dbReference>
<dbReference type="InterPro" id="IPR001173">
    <property type="entry name" value="Glyco_trans_2-like"/>
</dbReference>
<keyword evidence="2" id="KW-0808">Transferase</keyword>
<dbReference type="InterPro" id="IPR029044">
    <property type="entry name" value="Nucleotide-diphossugar_trans"/>
</dbReference>
<dbReference type="AlphaFoldDB" id="A0A1M5GPP2"/>
<protein>
    <submittedName>
        <fullName evidence="2">Glycosyl transferase family 2</fullName>
    </submittedName>
</protein>
<evidence type="ECO:0000313" key="3">
    <source>
        <dbReference type="Proteomes" id="UP000184036"/>
    </source>
</evidence>
<sequence>MLSILITIYNYNLLPLVVEIHRQCSELDIFFEILTQDDASNSMHNIKNKEINLLSYCNYVSLEKNIGYRQNKNILVSNSKYENLLIIDGDCILPNTDFIKNYIDQIINYDVVYGGRIHAESAPSKNQLLRWKYGKFMEDQTVQQREKNPYGSTLFNNTLIKKAVFNAIKFDDSFKKYGNDDTLFSFELKKLNVKINHINNPVQHDDIDTNLVYVEKTKHSLENLKLLHQKKLIPTDYSKMLRLTSKLHRYKVTYLLSSFYDVFKLIMEYNLISNNPSLFVFNTFRLSYFCKLYIK</sequence>
<dbReference type="Gene3D" id="3.90.550.10">
    <property type="entry name" value="Spore Coat Polysaccharide Biosynthesis Protein SpsA, Chain A"/>
    <property type="match status" value="1"/>
</dbReference>
<dbReference type="GO" id="GO:0016740">
    <property type="term" value="F:transferase activity"/>
    <property type="evidence" value="ECO:0007669"/>
    <property type="project" value="UniProtKB-KW"/>
</dbReference>
<proteinExistence type="predicted"/>
<accession>A0A1M5GPP2</accession>
<dbReference type="RefSeq" id="WP_072989959.1">
    <property type="nucleotide sequence ID" value="NZ_FQWE01000004.1"/>
</dbReference>